<dbReference type="InterPro" id="IPR050820">
    <property type="entry name" value="MFS_Sugar_Transporter"/>
</dbReference>
<gene>
    <name evidence="12" type="ORF">SOCEGT47_074120</name>
</gene>
<keyword evidence="3 9" id="KW-0813">Transport</keyword>
<evidence type="ECO:0000259" key="11">
    <source>
        <dbReference type="PROSITE" id="PS50850"/>
    </source>
</evidence>
<dbReference type="Proteomes" id="UP000295781">
    <property type="component" value="Chromosome"/>
</dbReference>
<protein>
    <submittedName>
        <fullName evidence="12">MFS transporter</fullName>
    </submittedName>
</protein>
<evidence type="ECO:0000256" key="1">
    <source>
        <dbReference type="ARBA" id="ARBA00004651"/>
    </source>
</evidence>
<accession>A0A4V0NEP0</accession>
<feature type="transmembrane region" description="Helical" evidence="10">
    <location>
        <begin position="410"/>
        <end position="430"/>
    </location>
</feature>
<evidence type="ECO:0000256" key="3">
    <source>
        <dbReference type="ARBA" id="ARBA00022448"/>
    </source>
</evidence>
<evidence type="ECO:0000313" key="12">
    <source>
        <dbReference type="EMBL" id="AUX26842.1"/>
    </source>
</evidence>
<dbReference type="InterPro" id="IPR020846">
    <property type="entry name" value="MFS_dom"/>
</dbReference>
<name>A0A4V0NEP0_SORCE</name>
<reference evidence="12 13" key="1">
    <citation type="submission" date="2015-09" db="EMBL/GenBank/DDBJ databases">
        <title>Sorangium comparison.</title>
        <authorList>
            <person name="Zaburannyi N."/>
            <person name="Bunk B."/>
            <person name="Overmann J."/>
            <person name="Mueller R."/>
        </authorList>
    </citation>
    <scope>NUCLEOTIDE SEQUENCE [LARGE SCALE GENOMIC DNA]</scope>
    <source>
        <strain evidence="12 13">So ceGT47</strain>
    </source>
</reference>
<evidence type="ECO:0000256" key="4">
    <source>
        <dbReference type="ARBA" id="ARBA00022475"/>
    </source>
</evidence>
<feature type="transmembrane region" description="Helical" evidence="10">
    <location>
        <begin position="149"/>
        <end position="171"/>
    </location>
</feature>
<dbReference type="PROSITE" id="PS00216">
    <property type="entry name" value="SUGAR_TRANSPORT_1"/>
    <property type="match status" value="1"/>
</dbReference>
<feature type="transmembrane region" description="Helical" evidence="10">
    <location>
        <begin position="116"/>
        <end position="137"/>
    </location>
</feature>
<dbReference type="RefSeq" id="WP_129354714.1">
    <property type="nucleotide sequence ID" value="NZ_CP012670.1"/>
</dbReference>
<proteinExistence type="inferred from homology"/>
<dbReference type="PROSITE" id="PS00217">
    <property type="entry name" value="SUGAR_TRANSPORT_2"/>
    <property type="match status" value="1"/>
</dbReference>
<dbReference type="SUPFAM" id="SSF103473">
    <property type="entry name" value="MFS general substrate transporter"/>
    <property type="match status" value="1"/>
</dbReference>
<evidence type="ECO:0000256" key="10">
    <source>
        <dbReference type="SAM" id="Phobius"/>
    </source>
</evidence>
<keyword evidence="4" id="KW-1003">Cell membrane</keyword>
<dbReference type="InterPro" id="IPR036259">
    <property type="entry name" value="MFS_trans_sf"/>
</dbReference>
<dbReference type="AlphaFoldDB" id="A0A4V0NEP0"/>
<feature type="transmembrane region" description="Helical" evidence="10">
    <location>
        <begin position="306"/>
        <end position="328"/>
    </location>
</feature>
<dbReference type="PRINTS" id="PR00171">
    <property type="entry name" value="SUGRTRNSPORT"/>
</dbReference>
<feature type="domain" description="Major facilitator superfamily (MFS) profile" evidence="11">
    <location>
        <begin position="25"/>
        <end position="464"/>
    </location>
</feature>
<keyword evidence="7 10" id="KW-1133">Transmembrane helix</keyword>
<keyword evidence="5" id="KW-0762">Sugar transport</keyword>
<dbReference type="NCBIfam" id="TIGR00879">
    <property type="entry name" value="SP"/>
    <property type="match status" value="1"/>
</dbReference>
<keyword evidence="8 10" id="KW-0472">Membrane</keyword>
<dbReference type="PANTHER" id="PTHR48023">
    <property type="entry name" value="D-XYLOSE-PROTON SYMPORTER-LIKE 2"/>
    <property type="match status" value="1"/>
</dbReference>
<evidence type="ECO:0000256" key="5">
    <source>
        <dbReference type="ARBA" id="ARBA00022597"/>
    </source>
</evidence>
<feature type="transmembrane region" description="Helical" evidence="10">
    <location>
        <begin position="91"/>
        <end position="110"/>
    </location>
</feature>
<feature type="transmembrane region" description="Helical" evidence="10">
    <location>
        <begin position="442"/>
        <end position="461"/>
    </location>
</feature>
<dbReference type="InterPro" id="IPR005829">
    <property type="entry name" value="Sugar_transporter_CS"/>
</dbReference>
<organism evidence="12 13">
    <name type="scientific">Sorangium cellulosum</name>
    <name type="common">Polyangium cellulosum</name>
    <dbReference type="NCBI Taxonomy" id="56"/>
    <lineage>
        <taxon>Bacteria</taxon>
        <taxon>Pseudomonadati</taxon>
        <taxon>Myxococcota</taxon>
        <taxon>Polyangia</taxon>
        <taxon>Polyangiales</taxon>
        <taxon>Polyangiaceae</taxon>
        <taxon>Sorangium</taxon>
    </lineage>
</organism>
<dbReference type="GO" id="GO:0005886">
    <property type="term" value="C:plasma membrane"/>
    <property type="evidence" value="ECO:0007669"/>
    <property type="project" value="UniProtKB-SubCell"/>
</dbReference>
<feature type="transmembrane region" description="Helical" evidence="10">
    <location>
        <begin position="335"/>
        <end position="355"/>
    </location>
</feature>
<feature type="transmembrane region" description="Helical" evidence="10">
    <location>
        <begin position="375"/>
        <end position="398"/>
    </location>
</feature>
<dbReference type="InterPro" id="IPR005828">
    <property type="entry name" value="MFS_sugar_transport-like"/>
</dbReference>
<dbReference type="InterPro" id="IPR003663">
    <property type="entry name" value="Sugar/inositol_transpt"/>
</dbReference>
<dbReference type="EMBL" id="CP012670">
    <property type="protein sequence ID" value="AUX26842.1"/>
    <property type="molecule type" value="Genomic_DNA"/>
</dbReference>
<comment type="subcellular location">
    <subcellularLocation>
        <location evidence="1">Cell membrane</location>
        <topology evidence="1">Multi-pass membrane protein</topology>
    </subcellularLocation>
</comment>
<evidence type="ECO:0000256" key="7">
    <source>
        <dbReference type="ARBA" id="ARBA00022989"/>
    </source>
</evidence>
<dbReference type="PROSITE" id="PS50850">
    <property type="entry name" value="MFS"/>
    <property type="match status" value="1"/>
</dbReference>
<evidence type="ECO:0000256" key="9">
    <source>
        <dbReference type="RuleBase" id="RU003346"/>
    </source>
</evidence>
<feature type="transmembrane region" description="Helical" evidence="10">
    <location>
        <begin position="191"/>
        <end position="210"/>
    </location>
</feature>
<dbReference type="FunFam" id="1.20.1250.20:FF:000122">
    <property type="entry name" value="D-xylose transporter XylE"/>
    <property type="match status" value="1"/>
</dbReference>
<keyword evidence="6 10" id="KW-0812">Transmembrane</keyword>
<dbReference type="Gene3D" id="1.20.1250.20">
    <property type="entry name" value="MFS general substrate transporter like domains"/>
    <property type="match status" value="2"/>
</dbReference>
<sequence length="471" mass="48719">MGEPVAQRGVGLGEAHTPTTRVALLASVAALGGFLFGFDTAVINGAVGALETVFTARATTVGLAVSSALLGAAAGAVLAGRLADRHGRTRTMLITSVLFVVSAAGSGAAVSSWDFSAWRVLGGVAIGAASVVAPAYIAEIAPAHLRGRLGSLQQLAIVIGIFAALLNDYAIATAAGSAASPFWLGVPAFRWMFWSAIPPALLYGIGALLIPESPRYLVARGRADEALVVLRGLVGAAARAKLLDIQRTLSSERRPRLADLRGRRGLLPIVWIGVALSVFQQLVGINVIFYYSTVLWQAVGFSERRSLAITVITGVTNIVTTLVAIATVDRVGRRPLLIAGSIGMALTLGAMATVFGTAGVDAAGNPALRGAEGPVALLAANLYVFCFGASWGPVTWVLLGEMFNNRIRALALSIAAAAQWLANFLVSATFPALKQVGLGTAYGLYTIAAVASLAFVVAFIPETKGKELEEM</sequence>
<evidence type="ECO:0000313" key="13">
    <source>
        <dbReference type="Proteomes" id="UP000295781"/>
    </source>
</evidence>
<evidence type="ECO:0000256" key="8">
    <source>
        <dbReference type="ARBA" id="ARBA00023136"/>
    </source>
</evidence>
<comment type="similarity">
    <text evidence="2 9">Belongs to the major facilitator superfamily. Sugar transporter (TC 2.A.1.1) family.</text>
</comment>
<feature type="transmembrane region" description="Helical" evidence="10">
    <location>
        <begin position="21"/>
        <end position="38"/>
    </location>
</feature>
<dbReference type="PANTHER" id="PTHR48023:SF4">
    <property type="entry name" value="D-XYLOSE-PROTON SYMPORTER-LIKE 2"/>
    <property type="match status" value="1"/>
</dbReference>
<evidence type="ECO:0000256" key="2">
    <source>
        <dbReference type="ARBA" id="ARBA00010992"/>
    </source>
</evidence>
<dbReference type="OrthoDB" id="5368493at2"/>
<evidence type="ECO:0000256" key="6">
    <source>
        <dbReference type="ARBA" id="ARBA00022692"/>
    </source>
</evidence>
<dbReference type="Pfam" id="PF00083">
    <property type="entry name" value="Sugar_tr"/>
    <property type="match status" value="1"/>
</dbReference>
<dbReference type="GO" id="GO:0022857">
    <property type="term" value="F:transmembrane transporter activity"/>
    <property type="evidence" value="ECO:0007669"/>
    <property type="project" value="InterPro"/>
</dbReference>
<feature type="transmembrane region" description="Helical" evidence="10">
    <location>
        <begin position="266"/>
        <end position="291"/>
    </location>
</feature>
<feature type="transmembrane region" description="Helical" evidence="10">
    <location>
        <begin position="58"/>
        <end position="79"/>
    </location>
</feature>